<dbReference type="InterPro" id="IPR003343">
    <property type="entry name" value="Big_2"/>
</dbReference>
<gene>
    <name evidence="2" type="ORF">APZ18_06170</name>
</gene>
<dbReference type="InterPro" id="IPR008964">
    <property type="entry name" value="Invasin/intimin_cell_adhesion"/>
</dbReference>
<dbReference type="Pfam" id="PF02368">
    <property type="entry name" value="Big_2"/>
    <property type="match status" value="3"/>
</dbReference>
<sequence length="781" mass="87329">MKKNIRVFIMLIAMTLSIIPSDTNIVKAAQTVNEYTDENAAFKNKLFSLAVENKINFTDRTGKGYATFTAKDTARYRIEINDYEDQRMTIRIHDDVENNYVEHIKAGKNDYFSYNMTEGRKYTIEVEKVSSMYYASCAGVKILPQTESLVLSKRTGIIIGNENKLKIDTQVEPASIKTNGLITYRSLDEGIATVDENGVVTAVKAGSTSINISTYDNYEETFYVTVISTDSVLSEKELTVNKKASADIKSGDAEAYFTFTPKNTTQYNFMIEMQKGVGGVVYIYKGDKVQETEGYIASERGISNADISCELEANQVYTVRVCFEDSYTTGSIDVLVREKTKDLEITGTGDKLIVGLEKTMQLNAKVTTASGENNEVTWASEDEGVAIVNQNGLVTSVNMGTTNITATTWDGVVKKYEIVVQEPQISLNESFVKMRVNEKFTLKPVLTYDDGKDYTGYKWDEVLFISRDESVVRVTKSGDDKCILKAAGRGNTVVDVTMKIGTRSYEMSCEVNVKGPYLNCSRCYLYIGNTQKVKVLDKKGTLKWSTSNKKVATVSKSGKITAKKRGNALIICKVDGVKLTCSVTVDTPYMIGMDGTMTEGLSCKMRIIGSNSSKKERWSSSNKKILTVKNGKITAKKTGVATLKCKVNGITIKKKVTVHKNVYTQPSAKIKDMLLDRIYYQVVKTYFSGNKLKVKIKLYNTYTDRKLKVIKALDVKIYANGRCLHQRVVNKKVNMKAYSSKTITVTVSKNSKMKHAIDLRNNAFTSDINLQTAYYSYKYTY</sequence>
<dbReference type="AlphaFoldDB" id="A0AAW3JV33"/>
<feature type="domain" description="BIG2" evidence="1">
    <location>
        <begin position="512"/>
        <end position="584"/>
    </location>
</feature>
<reference evidence="2 3" key="1">
    <citation type="submission" date="2015-10" db="EMBL/GenBank/DDBJ databases">
        <title>Butyribacter intestini gen. nov., sp. nov., a butyric acid-producing bacterium of the family Lachnospiraceae isolated from the human faeces.</title>
        <authorList>
            <person name="Zou Y."/>
            <person name="Xue W."/>
            <person name="Luo G."/>
            <person name="Lv M."/>
        </authorList>
    </citation>
    <scope>NUCLEOTIDE SEQUENCE [LARGE SCALE GENOMIC DNA]</scope>
    <source>
        <strain evidence="2 3">TF01-11</strain>
    </source>
</reference>
<dbReference type="PANTHER" id="PTHR23019:SF0">
    <property type="entry name" value="NUCLEAR PORE MEMBRANE GLYCOPROTEIN 210"/>
    <property type="match status" value="1"/>
</dbReference>
<dbReference type="PANTHER" id="PTHR23019">
    <property type="entry name" value="NUCLEAR PORE MEMBRANE GLYCOPROTEIN GP210-RELATED"/>
    <property type="match status" value="1"/>
</dbReference>
<evidence type="ECO:0000313" key="2">
    <source>
        <dbReference type="EMBL" id="KQC86747.1"/>
    </source>
</evidence>
<accession>A0AAW3JV33</accession>
<dbReference type="RefSeq" id="WP_055942627.1">
    <property type="nucleotide sequence ID" value="NZ_JAQDCV010000001.1"/>
</dbReference>
<feature type="domain" description="BIG2" evidence="1">
    <location>
        <begin position="339"/>
        <end position="418"/>
    </location>
</feature>
<comment type="caution">
    <text evidence="2">The sequence shown here is derived from an EMBL/GenBank/DDBJ whole genome shotgun (WGS) entry which is preliminary data.</text>
</comment>
<proteinExistence type="predicted"/>
<evidence type="ECO:0000259" key="1">
    <source>
        <dbReference type="SMART" id="SM00635"/>
    </source>
</evidence>
<evidence type="ECO:0000313" key="3">
    <source>
        <dbReference type="Proteomes" id="UP000050833"/>
    </source>
</evidence>
<organism evidence="2 3">
    <name type="scientific">Butyribacter intestini</name>
    <dbReference type="NCBI Taxonomy" id="1703332"/>
    <lineage>
        <taxon>Bacteria</taxon>
        <taxon>Bacillati</taxon>
        <taxon>Bacillota</taxon>
        <taxon>Clostridia</taxon>
        <taxon>Lachnospirales</taxon>
        <taxon>Lachnospiraceae</taxon>
        <taxon>Butyribacter</taxon>
    </lineage>
</organism>
<name>A0AAW3JV33_9FIRM</name>
<dbReference type="InterPro" id="IPR045197">
    <property type="entry name" value="NUP210-like"/>
</dbReference>
<dbReference type="Gene3D" id="2.60.40.1080">
    <property type="match status" value="5"/>
</dbReference>
<dbReference type="SUPFAM" id="SSF49373">
    <property type="entry name" value="Invasin/intimin cell-adhesion fragments"/>
    <property type="match status" value="4"/>
</dbReference>
<dbReference type="Proteomes" id="UP000050833">
    <property type="component" value="Unassembled WGS sequence"/>
</dbReference>
<feature type="domain" description="BIG2" evidence="1">
    <location>
        <begin position="144"/>
        <end position="224"/>
    </location>
</feature>
<dbReference type="EMBL" id="LLKB01000001">
    <property type="protein sequence ID" value="KQC86747.1"/>
    <property type="molecule type" value="Genomic_DNA"/>
</dbReference>
<dbReference type="SMART" id="SM00635">
    <property type="entry name" value="BID_2"/>
    <property type="match status" value="4"/>
</dbReference>
<keyword evidence="3" id="KW-1185">Reference proteome</keyword>
<feature type="domain" description="BIG2" evidence="1">
    <location>
        <begin position="585"/>
        <end position="657"/>
    </location>
</feature>
<protein>
    <recommendedName>
        <fullName evidence="1">BIG2 domain-containing protein</fullName>
    </recommendedName>
</protein>